<dbReference type="Pfam" id="PF13884">
    <property type="entry name" value="Peptidase_S74"/>
    <property type="match status" value="1"/>
</dbReference>
<evidence type="ECO:0000313" key="2">
    <source>
        <dbReference type="EMBL" id="MBM7131541.1"/>
    </source>
</evidence>
<name>A0ABS2KK53_9GAMM</name>
<gene>
    <name evidence="2" type="ORF">ISS99_18625</name>
</gene>
<accession>A0ABS2KK53</accession>
<dbReference type="Proteomes" id="UP001430193">
    <property type="component" value="Unassembled WGS sequence"/>
</dbReference>
<dbReference type="EMBL" id="JADIKF010000040">
    <property type="protein sequence ID" value="MBM7131541.1"/>
    <property type="molecule type" value="Genomic_DNA"/>
</dbReference>
<dbReference type="PROSITE" id="PS51688">
    <property type="entry name" value="ICA"/>
    <property type="match status" value="1"/>
</dbReference>
<organism evidence="2 3">
    <name type="scientific">Dyella mobilis</name>
    <dbReference type="NCBI Taxonomy" id="1849582"/>
    <lineage>
        <taxon>Bacteria</taxon>
        <taxon>Pseudomonadati</taxon>
        <taxon>Pseudomonadota</taxon>
        <taxon>Gammaproteobacteria</taxon>
        <taxon>Lysobacterales</taxon>
        <taxon>Rhodanobacteraceae</taxon>
        <taxon>Dyella</taxon>
    </lineage>
</organism>
<proteinExistence type="predicted"/>
<feature type="domain" description="Peptidase S74" evidence="1">
    <location>
        <begin position="475"/>
        <end position="571"/>
    </location>
</feature>
<evidence type="ECO:0000259" key="1">
    <source>
        <dbReference type="PROSITE" id="PS51688"/>
    </source>
</evidence>
<dbReference type="RefSeq" id="WP_204633101.1">
    <property type="nucleotide sequence ID" value="NZ_BSOC01000001.1"/>
</dbReference>
<sequence>MALENDFLVFAGSSSANVLTQSAYASSSTLAGGFVSGVASSQATNKTLRQASIISAMIAQFICDNSGQPAIDNGTISTLETNFEAAILAIADTVVIPISQVTGLSTALAGLLPINGTAVAANKLATARNIALTGAVSGAVNFDGSSNVSITTTFGAINADTLLGNPTSGSAVPTAITLADGLVFSSGALGLGSITVTGVTNSGNETIAGTLGVTGSATVGNGTAATTVTSNGSASGTGGGTYIIARLNGSACIAIGNYSALVGGAFNAAPTLNFNGGSLQLVGGSTIVGTLDGSGDLSLNGSISTGGSITSGGNIQAAQTVTCTATALVLGPTAGSGSEILLRPNGPGSSTGQILIDSLGDLATPGNLTGLNFVASTSNYVCGTSGSGGAMYFRPNGVGSTSGQCVIDSSGDFTSPGTVTSSSSFVASGVNVILAATGTTGGVYLRPQGAGSSTGQAVVGPTGNFNASGVIQPGSDGRVKYDREKIDNALAIVRTYLVGMRYRRRDQKGALQAGFIADAVQLGLPHLVSESPEPMNGYERFKTLDYNGGEAYLANAITELHDLVLAQGARLDVLEVH</sequence>
<keyword evidence="3" id="KW-1185">Reference proteome</keyword>
<reference evidence="2" key="1">
    <citation type="submission" date="2020-10" db="EMBL/GenBank/DDBJ databases">
        <title>Phylogeny of dyella-like bacteria.</title>
        <authorList>
            <person name="Fu J."/>
        </authorList>
    </citation>
    <scope>NUCLEOTIDE SEQUENCE</scope>
    <source>
        <strain evidence="2">DHON07</strain>
    </source>
</reference>
<evidence type="ECO:0000313" key="3">
    <source>
        <dbReference type="Proteomes" id="UP001430193"/>
    </source>
</evidence>
<comment type="caution">
    <text evidence="2">The sequence shown here is derived from an EMBL/GenBank/DDBJ whole genome shotgun (WGS) entry which is preliminary data.</text>
</comment>
<dbReference type="InterPro" id="IPR030392">
    <property type="entry name" value="S74_ICA"/>
</dbReference>
<protein>
    <submittedName>
        <fullName evidence="2">Tail fiber domain-containing protein</fullName>
    </submittedName>
</protein>